<accession>A0A2H4JF61</accession>
<evidence type="ECO:0000313" key="2">
    <source>
        <dbReference type="EMBL" id="ASN68812.1"/>
    </source>
</evidence>
<organism evidence="3">
    <name type="scientific">uncultured Caudovirales phage</name>
    <dbReference type="NCBI Taxonomy" id="2100421"/>
    <lineage>
        <taxon>Viruses</taxon>
        <taxon>Duplodnaviria</taxon>
        <taxon>Heunggongvirae</taxon>
        <taxon>Uroviricota</taxon>
        <taxon>Caudoviricetes</taxon>
        <taxon>Peduoviridae</taxon>
        <taxon>Maltschvirus</taxon>
        <taxon>Maltschvirus maltsch</taxon>
    </lineage>
</organism>
<sequence length="41" mass="4506">MGAPCSGRSSGEQAMNAPAAAEQYQKQQSELDRQRKEEAEH</sequence>
<reference evidence="3" key="1">
    <citation type="submission" date="2017-06" db="EMBL/GenBank/DDBJ databases">
        <title>Novel phages from South African skin metaviromes.</title>
        <authorList>
            <person name="van Zyl L.J."/>
            <person name="Abrahams Y."/>
            <person name="Stander E.A."/>
            <person name="Kirby B.M."/>
            <person name="Clavaud C."/>
            <person name="Farcet C."/>
            <person name="Breton L."/>
            <person name="Trindade M.I."/>
        </authorList>
    </citation>
    <scope>NUCLEOTIDE SEQUENCE</scope>
</reference>
<dbReference type="EMBL" id="MF417985">
    <property type="protein sequence ID" value="ASN72923.1"/>
    <property type="molecule type" value="Genomic_DNA"/>
</dbReference>
<evidence type="ECO:0000313" key="3">
    <source>
        <dbReference type="EMBL" id="ASN72923.1"/>
    </source>
</evidence>
<evidence type="ECO:0000256" key="1">
    <source>
        <dbReference type="SAM" id="MobiDB-lite"/>
    </source>
</evidence>
<gene>
    <name evidence="2" type="ORF">7AX3_70</name>
    <name evidence="3" type="ORF">7F1_6</name>
</gene>
<feature type="compositionally biased region" description="Basic and acidic residues" evidence="1">
    <location>
        <begin position="29"/>
        <end position="41"/>
    </location>
</feature>
<feature type="region of interest" description="Disordered" evidence="1">
    <location>
        <begin position="1"/>
        <end position="41"/>
    </location>
</feature>
<dbReference type="EMBL" id="MF417881">
    <property type="protein sequence ID" value="ASN68812.1"/>
    <property type="molecule type" value="Genomic_DNA"/>
</dbReference>
<protein>
    <submittedName>
        <fullName evidence="3">Uncharacterized protein</fullName>
    </submittedName>
</protein>
<name>A0A2H4JF61_9CAUD</name>
<proteinExistence type="predicted"/>